<dbReference type="RefSeq" id="WP_015099457.1">
    <property type="nucleotide sequence ID" value="NC_019673.1"/>
</dbReference>
<gene>
    <name evidence="1" type="ordered locus">BN6_20220</name>
</gene>
<name>K0JX39_SACES</name>
<dbReference type="AlphaFoldDB" id="K0JX39"/>
<protein>
    <submittedName>
        <fullName evidence="1">Uncharacterized protein</fullName>
    </submittedName>
</protein>
<dbReference type="KEGG" id="sesp:BN6_20220"/>
<proteinExistence type="predicted"/>
<keyword evidence="2" id="KW-1185">Reference proteome</keyword>
<reference evidence="1 2" key="1">
    <citation type="journal article" date="2012" name="BMC Genomics">
        <title>Complete genome sequence of Saccharothrix espanaensis DSM 44229T and comparison to the other completely sequenced Pseudonocardiaceae.</title>
        <authorList>
            <person name="Strobel T."/>
            <person name="Al-Dilaimi A."/>
            <person name="Blom J."/>
            <person name="Gessner A."/>
            <person name="Kalinowski J."/>
            <person name="Luzhetska M."/>
            <person name="Puhler A."/>
            <person name="Szczepanowski R."/>
            <person name="Bechthold A."/>
            <person name="Ruckert C."/>
        </authorList>
    </citation>
    <scope>NUCLEOTIDE SEQUENCE [LARGE SCALE GENOMIC DNA]</scope>
    <source>
        <strain evidence="2">ATCC 51144 / DSM 44229 / JCM 9112 / NBRC 15066 / NRRL 15764</strain>
    </source>
</reference>
<dbReference type="Proteomes" id="UP000006281">
    <property type="component" value="Chromosome"/>
</dbReference>
<dbReference type="EMBL" id="HE804045">
    <property type="protein sequence ID" value="CCH29344.1"/>
    <property type="molecule type" value="Genomic_DNA"/>
</dbReference>
<dbReference type="eggNOG" id="ENOG5033PGY">
    <property type="taxonomic scope" value="Bacteria"/>
</dbReference>
<evidence type="ECO:0000313" key="1">
    <source>
        <dbReference type="EMBL" id="CCH29344.1"/>
    </source>
</evidence>
<accession>K0JX39</accession>
<organism evidence="1 2">
    <name type="scientific">Saccharothrix espanaensis (strain ATCC 51144 / DSM 44229 / JCM 9112 / NBRC 15066 / NRRL 15764)</name>
    <dbReference type="NCBI Taxonomy" id="1179773"/>
    <lineage>
        <taxon>Bacteria</taxon>
        <taxon>Bacillati</taxon>
        <taxon>Actinomycetota</taxon>
        <taxon>Actinomycetes</taxon>
        <taxon>Pseudonocardiales</taxon>
        <taxon>Pseudonocardiaceae</taxon>
        <taxon>Saccharothrix</taxon>
    </lineage>
</organism>
<dbReference type="PATRIC" id="fig|1179773.3.peg.2028"/>
<dbReference type="OrthoDB" id="3675779at2"/>
<evidence type="ECO:0000313" key="2">
    <source>
        <dbReference type="Proteomes" id="UP000006281"/>
    </source>
</evidence>
<sequence length="627" mass="66695">MPFAVWIELDDPDSTPSDEMVRAQRPQAILDLIESGGVDEVPEADAHPQDEDEALGLLDVRVLTHPRGARVGVVVDTEELDRSLGLGLDLARMLAGSPVLFGWRLTSVHSDRVTAPLEPGVGLPRLDEETARFPVFEHLPDELQQLAAQYLLVGAAASIVAPVGGHHRTVDAVEVVAGSAEHPWGRELAGALGGLLVAACRAETTQHPLVARGGGDAGLAEALLEVVRADAAETGTGFEDDRMRGFSLVEDFMSEHGLLWNRSDGELTPEADEAWSRRQLRSLLWAGVRVLATLGKDTLPAAETPWVWLAELDSDDIDDAVDGFAELDVEAFEEAAEHAEDELYAATQAHVLARLALLHPDLLDTKATAELMSGSSAYEPLHHLGMQILLSLGSARVEQVVRSSSGSVKAAAEQVLTVLRAVDSEDDDAYDDFHRVLEDLLPAVVKPSAARCSTTRVFLDLLDAAARAAGDEDAAKAARYLVDFPAELACVIVSVSDDDTVEQVLRRRVLAAVTALDPTAAGRYAADLPALRSCDPRDEPALRSEATGWWAAPRLSVVSSPSLVQAALEGCPEPGATLLRTLGPPEEVEGLSLAGLSTGKLVVAVVQAVSALSVAARDPELPNDILL</sequence>
<dbReference type="HOGENOM" id="CLU_428810_0_0_11"/>